<feature type="chain" id="PRO_5042965159" description="alpha-glucosidase" evidence="8">
    <location>
        <begin position="19"/>
        <end position="884"/>
    </location>
</feature>
<dbReference type="GO" id="GO:0030246">
    <property type="term" value="F:carbohydrate binding"/>
    <property type="evidence" value="ECO:0007669"/>
    <property type="project" value="InterPro"/>
</dbReference>
<dbReference type="Gene3D" id="3.20.20.80">
    <property type="entry name" value="Glycosidases"/>
    <property type="match status" value="1"/>
</dbReference>
<feature type="region of interest" description="Disordered" evidence="7">
    <location>
        <begin position="451"/>
        <end position="473"/>
    </location>
</feature>
<reference evidence="12" key="2">
    <citation type="submission" date="2023-06" db="EMBL/GenBank/DDBJ databases">
        <authorList>
            <consortium name="Lawrence Berkeley National Laboratory"/>
            <person name="Mondo S.J."/>
            <person name="Hensen N."/>
            <person name="Bonometti L."/>
            <person name="Westerberg I."/>
            <person name="Brannstrom I.O."/>
            <person name="Guillou S."/>
            <person name="Cros-Aarteil S."/>
            <person name="Calhoun S."/>
            <person name="Haridas S."/>
            <person name="Kuo A."/>
            <person name="Pangilinan J."/>
            <person name="Riley R."/>
            <person name="Labutti K."/>
            <person name="Andreopoulos B."/>
            <person name="Lipzen A."/>
            <person name="Chen C."/>
            <person name="Yanf M."/>
            <person name="Daum C."/>
            <person name="Ng V."/>
            <person name="Clum A."/>
            <person name="Steindorff A."/>
            <person name="Ohm R."/>
            <person name="Martin F."/>
            <person name="Silar P."/>
            <person name="Natvig D."/>
            <person name="Lalanne C."/>
            <person name="Gautier V."/>
            <person name="Ament-Velasquez S.L."/>
            <person name="Kruys A."/>
            <person name="Hutchinson M.I."/>
            <person name="Powell A.J."/>
            <person name="Barry K."/>
            <person name="Miller A.N."/>
            <person name="Grigoriev I.V."/>
            <person name="Debuchy R."/>
            <person name="Gladieux P."/>
            <person name="Thoren M.H."/>
            <person name="Johannesson H."/>
        </authorList>
    </citation>
    <scope>NUCLEOTIDE SEQUENCE</scope>
    <source>
        <strain evidence="12">CBS 626.80</strain>
    </source>
</reference>
<feature type="domain" description="Glycosyl hydrolase family 31 C-terminal" evidence="11">
    <location>
        <begin position="669"/>
        <end position="763"/>
    </location>
</feature>
<proteinExistence type="inferred from homology"/>
<evidence type="ECO:0000256" key="5">
    <source>
        <dbReference type="ARBA" id="ARBA00023295"/>
    </source>
</evidence>
<comment type="catalytic activity">
    <reaction evidence="1">
        <text>Hydrolysis of terminal, non-reducing (1-&gt;4)-linked alpha-D-glucose residues with release of alpha-D-glucose.</text>
        <dbReference type="EC" id="3.2.1.20"/>
    </reaction>
</comment>
<keyword evidence="13" id="KW-1185">Reference proteome</keyword>
<dbReference type="Gene3D" id="2.60.40.1180">
    <property type="entry name" value="Golgi alpha-mannosidase II"/>
    <property type="match status" value="2"/>
</dbReference>
<dbReference type="InterPro" id="IPR017853">
    <property type="entry name" value="GH"/>
</dbReference>
<dbReference type="InterPro" id="IPR030458">
    <property type="entry name" value="Glyco_hydro_31_AS"/>
</dbReference>
<dbReference type="InterPro" id="IPR011013">
    <property type="entry name" value="Gal_mutarotase_sf_dom"/>
</dbReference>
<evidence type="ECO:0000256" key="1">
    <source>
        <dbReference type="ARBA" id="ARBA00001657"/>
    </source>
</evidence>
<dbReference type="Pfam" id="PF21365">
    <property type="entry name" value="Glyco_hydro_31_3rd"/>
    <property type="match status" value="1"/>
</dbReference>
<evidence type="ECO:0000256" key="8">
    <source>
        <dbReference type="SAM" id="SignalP"/>
    </source>
</evidence>
<evidence type="ECO:0000256" key="2">
    <source>
        <dbReference type="ARBA" id="ARBA00007806"/>
    </source>
</evidence>
<evidence type="ECO:0000313" key="13">
    <source>
        <dbReference type="Proteomes" id="UP001303222"/>
    </source>
</evidence>
<dbReference type="CDD" id="cd06602">
    <property type="entry name" value="GH31_MGAM_SI_GAA"/>
    <property type="match status" value="1"/>
</dbReference>
<keyword evidence="8" id="KW-0732">Signal</keyword>
<dbReference type="AlphaFoldDB" id="A0AAN6NUG2"/>
<dbReference type="EMBL" id="MU859151">
    <property type="protein sequence ID" value="KAK3951299.1"/>
    <property type="molecule type" value="Genomic_DNA"/>
</dbReference>
<dbReference type="InterPro" id="IPR000322">
    <property type="entry name" value="Glyco_hydro_31_TIM"/>
</dbReference>
<evidence type="ECO:0000259" key="10">
    <source>
        <dbReference type="Pfam" id="PF13802"/>
    </source>
</evidence>
<keyword evidence="4 6" id="KW-0378">Hydrolase</keyword>
<organism evidence="12 13">
    <name type="scientific">Pseudoneurospora amorphoporcata</name>
    <dbReference type="NCBI Taxonomy" id="241081"/>
    <lineage>
        <taxon>Eukaryota</taxon>
        <taxon>Fungi</taxon>
        <taxon>Dikarya</taxon>
        <taxon>Ascomycota</taxon>
        <taxon>Pezizomycotina</taxon>
        <taxon>Sordariomycetes</taxon>
        <taxon>Sordariomycetidae</taxon>
        <taxon>Sordariales</taxon>
        <taxon>Sordariaceae</taxon>
        <taxon>Pseudoneurospora</taxon>
    </lineage>
</organism>
<dbReference type="PROSITE" id="PS00129">
    <property type="entry name" value="GLYCOSYL_HYDROL_F31_1"/>
    <property type="match status" value="1"/>
</dbReference>
<evidence type="ECO:0000256" key="6">
    <source>
        <dbReference type="RuleBase" id="RU361185"/>
    </source>
</evidence>
<evidence type="ECO:0000313" key="12">
    <source>
        <dbReference type="EMBL" id="KAK3951299.1"/>
    </source>
</evidence>
<keyword evidence="5 6" id="KW-0326">Glycosidase</keyword>
<evidence type="ECO:0000256" key="4">
    <source>
        <dbReference type="ARBA" id="ARBA00022801"/>
    </source>
</evidence>
<protein>
    <recommendedName>
        <fullName evidence="3">alpha-glucosidase</fullName>
        <ecNumber evidence="3">3.2.1.20</ecNumber>
    </recommendedName>
</protein>
<feature type="signal peptide" evidence="8">
    <location>
        <begin position="1"/>
        <end position="18"/>
    </location>
</feature>
<accession>A0AAN6NUG2</accession>
<dbReference type="GO" id="GO:0005975">
    <property type="term" value="P:carbohydrate metabolic process"/>
    <property type="evidence" value="ECO:0007669"/>
    <property type="project" value="InterPro"/>
</dbReference>
<dbReference type="Pfam" id="PF13802">
    <property type="entry name" value="Gal_mutarotas_2"/>
    <property type="match status" value="1"/>
</dbReference>
<dbReference type="SUPFAM" id="SSF74650">
    <property type="entry name" value="Galactose mutarotase-like"/>
    <property type="match status" value="1"/>
</dbReference>
<dbReference type="SUPFAM" id="SSF51011">
    <property type="entry name" value="Glycosyl hydrolase domain"/>
    <property type="match status" value="1"/>
</dbReference>
<gene>
    <name evidence="12" type="ORF">QBC32DRAFT_392859</name>
</gene>
<evidence type="ECO:0000256" key="3">
    <source>
        <dbReference type="ARBA" id="ARBA00012741"/>
    </source>
</evidence>
<evidence type="ECO:0000259" key="11">
    <source>
        <dbReference type="Pfam" id="PF21365"/>
    </source>
</evidence>
<dbReference type="InterPro" id="IPR025887">
    <property type="entry name" value="Glyco_hydro_31_N_dom"/>
</dbReference>
<dbReference type="GO" id="GO:0004558">
    <property type="term" value="F:alpha-1,4-glucosidase activity"/>
    <property type="evidence" value="ECO:0007669"/>
    <property type="project" value="UniProtKB-EC"/>
</dbReference>
<dbReference type="Gene3D" id="2.60.40.1760">
    <property type="entry name" value="glycosyl hydrolase (family 31)"/>
    <property type="match status" value="1"/>
</dbReference>
<evidence type="ECO:0000259" key="9">
    <source>
        <dbReference type="Pfam" id="PF01055"/>
    </source>
</evidence>
<feature type="domain" description="Glycoside hydrolase family 31 TIM barrel" evidence="9">
    <location>
        <begin position="272"/>
        <end position="660"/>
    </location>
</feature>
<evidence type="ECO:0000256" key="7">
    <source>
        <dbReference type="SAM" id="MobiDB-lite"/>
    </source>
</evidence>
<dbReference type="PANTHER" id="PTHR22762">
    <property type="entry name" value="ALPHA-GLUCOSIDASE"/>
    <property type="match status" value="1"/>
</dbReference>
<feature type="domain" description="Glycoside hydrolase family 31 N-terminal" evidence="10">
    <location>
        <begin position="67"/>
        <end position="221"/>
    </location>
</feature>
<dbReference type="EC" id="3.2.1.20" evidence="3"/>
<dbReference type="InterPro" id="IPR013780">
    <property type="entry name" value="Glyco_hydro_b"/>
</dbReference>
<name>A0AAN6NUG2_9PEZI</name>
<dbReference type="PANTHER" id="PTHR22762:SF95">
    <property type="entry name" value="ALPHA_BETA-GLUCOSIDASE AGDC-RELATED"/>
    <property type="match status" value="1"/>
</dbReference>
<sequence length="884" mass="98358">MMPKPVLALLSLLSIASAAPLATCPGYRVTNVQSGDSYLVADLTLAGTSCNLYSQDITNLRLTVEYQTDTRLHVLISDREQNVYQIQDNILPRPASQNASSQTAHLRFSYEANPFSFKVTRASTGDVLFDTSPSPLIFETQYLRLRTRLPPNPNLYGLGEHSDSFRLPTDGYKRTLWNSEAPYIPQNQNLYGSHPVYFEHRSGGGTGSAPATHGVFLRSAAGMDIMIGRSDSGEQYLEYNTIGGVFDFYFLAGGAAGPEEVSKQYAAVAGLPAMMPYWSLGFHQCKYGWPDLAHVKQVVANYSAAGIPLEAMWGDIDYMDNKLDFSTDPVRYPRDQLREFVQDELHGKGLRYVQILDPGIRYKSDYGPFKRGAEKGVFLKAADGSWYRGLQWPGEVVWPDWIAPQTKEWWTTEILTFYDPNNGIDVDGLWIDMNEASNMCADTTCLSSAQETTRRSVHTNQRPLPSLAARAPGDGQHLGLPNRDLFSPQYRISNHYPSLSSRTLFTNVTNFDTTTQYDTHNLYALTMSSSSHSALLSRSPTKRPFLLTRSTFSGSSRFAAHWFGDNFSSWADYRASIRQLLSFSAVHNYPMVGSDVCGFNGQAQERMCARWAVLGAWQPFYRNHADVSASDQEFYRWEVVKDAARKAVAVRYRLLDYFYTGLYGASKDGTPLVRPLWFLWPEDENTYGADTQFLVGDGLLVNPVVEDDSQTVSFYLPEGVWYDFFSHKRVDHQTGHGGGGQTITVEGVGWDQIPVYIRGGSILPLRLSDASSDSEKGQAMTTKEVRTRNFEIIVAPDANGKASGRLYLDDGESLDSSGRESEIEFGWDGSLGSQGRLEARGTFGYETEVKVVRVVVLGDGVNGGSGERKVEGSWGLMGGFTVDF</sequence>
<dbReference type="InterPro" id="IPR048395">
    <property type="entry name" value="Glyco_hydro_31_C"/>
</dbReference>
<comment type="caution">
    <text evidence="12">The sequence shown here is derived from an EMBL/GenBank/DDBJ whole genome shotgun (WGS) entry which is preliminary data.</text>
</comment>
<comment type="similarity">
    <text evidence="2 6">Belongs to the glycosyl hydrolase 31 family.</text>
</comment>
<dbReference type="SUPFAM" id="SSF51445">
    <property type="entry name" value="(Trans)glycosidases"/>
    <property type="match status" value="1"/>
</dbReference>
<dbReference type="CDD" id="cd14752">
    <property type="entry name" value="GH31_N"/>
    <property type="match status" value="1"/>
</dbReference>
<reference evidence="12" key="1">
    <citation type="journal article" date="2023" name="Mol. Phylogenet. Evol.">
        <title>Genome-scale phylogeny and comparative genomics of the fungal order Sordariales.</title>
        <authorList>
            <person name="Hensen N."/>
            <person name="Bonometti L."/>
            <person name="Westerberg I."/>
            <person name="Brannstrom I.O."/>
            <person name="Guillou S."/>
            <person name="Cros-Aarteil S."/>
            <person name="Calhoun S."/>
            <person name="Haridas S."/>
            <person name="Kuo A."/>
            <person name="Mondo S."/>
            <person name="Pangilinan J."/>
            <person name="Riley R."/>
            <person name="LaButti K."/>
            <person name="Andreopoulos B."/>
            <person name="Lipzen A."/>
            <person name="Chen C."/>
            <person name="Yan M."/>
            <person name="Daum C."/>
            <person name="Ng V."/>
            <person name="Clum A."/>
            <person name="Steindorff A."/>
            <person name="Ohm R.A."/>
            <person name="Martin F."/>
            <person name="Silar P."/>
            <person name="Natvig D.O."/>
            <person name="Lalanne C."/>
            <person name="Gautier V."/>
            <person name="Ament-Velasquez S.L."/>
            <person name="Kruys A."/>
            <person name="Hutchinson M.I."/>
            <person name="Powell A.J."/>
            <person name="Barry K."/>
            <person name="Miller A.N."/>
            <person name="Grigoriev I.V."/>
            <person name="Debuchy R."/>
            <person name="Gladieux P."/>
            <person name="Hiltunen Thoren M."/>
            <person name="Johannesson H."/>
        </authorList>
    </citation>
    <scope>NUCLEOTIDE SEQUENCE</scope>
    <source>
        <strain evidence="12">CBS 626.80</strain>
    </source>
</reference>
<dbReference type="Proteomes" id="UP001303222">
    <property type="component" value="Unassembled WGS sequence"/>
</dbReference>
<dbReference type="Pfam" id="PF01055">
    <property type="entry name" value="Glyco_hydro_31_2nd"/>
    <property type="match status" value="1"/>
</dbReference>